<keyword evidence="3" id="KW-1185">Reference proteome</keyword>
<accession>A0ABR1FLM3</accession>
<evidence type="ECO:0000313" key="3">
    <source>
        <dbReference type="Proteomes" id="UP001363151"/>
    </source>
</evidence>
<dbReference type="PROSITE" id="PS51257">
    <property type="entry name" value="PROKAR_LIPOPROTEIN"/>
    <property type="match status" value="1"/>
</dbReference>
<dbReference type="EMBL" id="JBBJCI010000364">
    <property type="protein sequence ID" value="KAK7233089.1"/>
    <property type="molecule type" value="Genomic_DNA"/>
</dbReference>
<proteinExistence type="predicted"/>
<feature type="signal peptide" evidence="1">
    <location>
        <begin position="1"/>
        <end position="21"/>
    </location>
</feature>
<gene>
    <name evidence="2" type="ORF">SO694_00039236</name>
</gene>
<sequence length="296" mass="31459">MTSTSRMSLLVVLLAATACHAFVAPTRTSASRVARRAEGDDMDSLLQGLQSRVQEMMTRQATMPIVVLDSMLPGQRIKLQSADPAFREMIEWVGVKASEDSGEEQYDDDSKGVFGMVGADRQNGGALPFGVEARVLDVADKEGVLHVEIAGGRRFFVDADRSAEDDAKRDGAVYPRTVTIAAPLDAADEADAAAAAAEIPALLRTWEDLVVGGGHEKVPDHLARVRRDLGPEPAPSEPSNLAIWVGGYINPLPALGVSLEIRPALLSATTPADRVQVAVAGLTSSIAHLDGSKPMW</sequence>
<evidence type="ECO:0000256" key="1">
    <source>
        <dbReference type="SAM" id="SignalP"/>
    </source>
</evidence>
<protein>
    <recommendedName>
        <fullName evidence="4">Lon N-terminal domain-containing protein</fullName>
    </recommendedName>
</protein>
<dbReference type="Proteomes" id="UP001363151">
    <property type="component" value="Unassembled WGS sequence"/>
</dbReference>
<keyword evidence="1" id="KW-0732">Signal</keyword>
<reference evidence="2 3" key="1">
    <citation type="submission" date="2024-03" db="EMBL/GenBank/DDBJ databases">
        <title>Aureococcus anophagefferens CCMP1851 and Kratosvirus quantuckense: Draft genome of a second virus-susceptible host strain in the model system.</title>
        <authorList>
            <person name="Chase E."/>
            <person name="Truchon A.R."/>
            <person name="Schepens W."/>
            <person name="Wilhelm S.W."/>
        </authorList>
    </citation>
    <scope>NUCLEOTIDE SEQUENCE [LARGE SCALE GENOMIC DNA]</scope>
    <source>
        <strain evidence="2 3">CCMP1851</strain>
    </source>
</reference>
<comment type="caution">
    <text evidence="2">The sequence shown here is derived from an EMBL/GenBank/DDBJ whole genome shotgun (WGS) entry which is preliminary data.</text>
</comment>
<name>A0ABR1FLM3_AURAN</name>
<evidence type="ECO:0008006" key="4">
    <source>
        <dbReference type="Google" id="ProtNLM"/>
    </source>
</evidence>
<organism evidence="2 3">
    <name type="scientific">Aureococcus anophagefferens</name>
    <name type="common">Harmful bloom alga</name>
    <dbReference type="NCBI Taxonomy" id="44056"/>
    <lineage>
        <taxon>Eukaryota</taxon>
        <taxon>Sar</taxon>
        <taxon>Stramenopiles</taxon>
        <taxon>Ochrophyta</taxon>
        <taxon>Pelagophyceae</taxon>
        <taxon>Pelagomonadales</taxon>
        <taxon>Pelagomonadaceae</taxon>
        <taxon>Aureococcus</taxon>
    </lineage>
</organism>
<feature type="chain" id="PRO_5045167755" description="Lon N-terminal domain-containing protein" evidence="1">
    <location>
        <begin position="22"/>
        <end position="296"/>
    </location>
</feature>
<evidence type="ECO:0000313" key="2">
    <source>
        <dbReference type="EMBL" id="KAK7233089.1"/>
    </source>
</evidence>